<protein>
    <submittedName>
        <fullName evidence="1">Type IV toxin-antitoxin system AbiEi family antitoxin</fullName>
    </submittedName>
</protein>
<dbReference type="EMBL" id="CP139558">
    <property type="protein sequence ID" value="WPU92479.1"/>
    <property type="molecule type" value="Genomic_DNA"/>
</dbReference>
<proteinExistence type="predicted"/>
<gene>
    <name evidence="1" type="ORF">SNE25_24430</name>
</gene>
<evidence type="ECO:0000313" key="2">
    <source>
        <dbReference type="Proteomes" id="UP001324380"/>
    </source>
</evidence>
<name>A0ABZ0TL76_9SPHI</name>
<accession>A0ABZ0TL76</accession>
<sequence>MKHKTLGPQSATLLAKLNGEGTNAFTTLDAINMMATSPNTVVKLLSDMTDRGLIMRLKSGRYYVIPYDQEAESFLPDWHLVGAQLAGDAKYYIGYYSAMQLHSLITQPSLSEQIVVDRQLRPSIMEVKGVKFQFIYHNHQHFFGSKKIWINGQDRVLCSDLEKTFIDVLFMPEYGGGITEIAKAIYKTRDKINYTQLLKYAERFGSKAVFKRLGYLLELLEIDTPIIDSLRQIKVSGYPLLDPSRPKEGRLISRWNIQENIDHQSILSPIYT</sequence>
<dbReference type="Proteomes" id="UP001324380">
    <property type="component" value="Chromosome"/>
</dbReference>
<dbReference type="RefSeq" id="WP_321561641.1">
    <property type="nucleotide sequence ID" value="NZ_CP139558.1"/>
</dbReference>
<organism evidence="1 2">
    <name type="scientific">Mucilaginibacter sabulilitoris</name>
    <dbReference type="NCBI Taxonomy" id="1173583"/>
    <lineage>
        <taxon>Bacteria</taxon>
        <taxon>Pseudomonadati</taxon>
        <taxon>Bacteroidota</taxon>
        <taxon>Sphingobacteriia</taxon>
        <taxon>Sphingobacteriales</taxon>
        <taxon>Sphingobacteriaceae</taxon>
        <taxon>Mucilaginibacter</taxon>
    </lineage>
</organism>
<keyword evidence="2" id="KW-1185">Reference proteome</keyword>
<evidence type="ECO:0000313" key="1">
    <source>
        <dbReference type="EMBL" id="WPU92479.1"/>
    </source>
</evidence>
<reference evidence="1 2" key="1">
    <citation type="submission" date="2023-11" db="EMBL/GenBank/DDBJ databases">
        <title>Analysis of the Genomes of Mucilaginibacter gossypii cycad 4 and M. sabulilitoris SNA2: microbes with the potential for plant growth promotion.</title>
        <authorList>
            <person name="Hirsch A.M."/>
            <person name="Humm E."/>
            <person name="Rubbi M."/>
            <person name="Del Vecchio G."/>
            <person name="Ha S.M."/>
            <person name="Pellegrini M."/>
            <person name="Gunsalus R.P."/>
        </authorList>
    </citation>
    <scope>NUCLEOTIDE SEQUENCE [LARGE SCALE GENOMIC DNA]</scope>
    <source>
        <strain evidence="1 2">SNA2</strain>
    </source>
</reference>